<proteinExistence type="predicted"/>
<keyword evidence="2" id="KW-1185">Reference proteome</keyword>
<dbReference type="Proteomes" id="UP001482231">
    <property type="component" value="Unassembled WGS sequence"/>
</dbReference>
<dbReference type="RefSeq" id="WP_347306689.1">
    <property type="nucleotide sequence ID" value="NZ_JBAJEX010000001.1"/>
</dbReference>
<organism evidence="1 2">
    <name type="scientific">Thiobacter aerophilum</name>
    <dbReference type="NCBI Taxonomy" id="3121275"/>
    <lineage>
        <taxon>Bacteria</taxon>
        <taxon>Pseudomonadati</taxon>
        <taxon>Pseudomonadota</taxon>
        <taxon>Betaproteobacteria</taxon>
        <taxon>Burkholderiales</taxon>
        <taxon>Thiobacteraceae</taxon>
        <taxon>Thiobacter</taxon>
    </lineage>
</organism>
<evidence type="ECO:0000313" key="2">
    <source>
        <dbReference type="Proteomes" id="UP001482231"/>
    </source>
</evidence>
<name>A0ABV0EBU9_9BURK</name>
<evidence type="ECO:0000313" key="1">
    <source>
        <dbReference type="EMBL" id="MEO1766024.1"/>
    </source>
</evidence>
<comment type="caution">
    <text evidence="1">The sequence shown here is derived from an EMBL/GenBank/DDBJ whole genome shotgun (WGS) entry which is preliminary data.</text>
</comment>
<accession>A0ABV0EBU9</accession>
<dbReference type="EMBL" id="JBAJEX010000001">
    <property type="protein sequence ID" value="MEO1766024.1"/>
    <property type="molecule type" value="Genomic_DNA"/>
</dbReference>
<gene>
    <name evidence="1" type="ORF">V6E02_02195</name>
</gene>
<sequence>MKSWMLSLYLFFLPALVWAGNVAPLGLEVGVVDLATVKAKLSGQTRLRDAGTNKWTGGPMLRSDGDGLEVEGLQEILFIFGQDQKLDGVVMTLGKDRLKEVLAALRKKYKTVRENIPFVGDTSATYRQGDSLVRVEAPHLSFSMEVLYLSQRLNEAFNKGSSAEEVERRRRQAEKF</sequence>
<protein>
    <submittedName>
        <fullName evidence="1">Uncharacterized protein</fullName>
    </submittedName>
</protein>
<reference evidence="1 2" key="1">
    <citation type="submission" date="2024-02" db="EMBL/GenBank/DDBJ databases">
        <title>New thermophilic sulfur-oxidizing bacteria from a hot springs of the Uzon caldera (Kamchatka, Russia).</title>
        <authorList>
            <person name="Dukat A.M."/>
            <person name="Elcheninov A.G."/>
            <person name="Frolov E.N."/>
        </authorList>
    </citation>
    <scope>NUCLEOTIDE SEQUENCE [LARGE SCALE GENOMIC DNA]</scope>
    <source>
        <strain evidence="1 2">AK1</strain>
    </source>
</reference>